<dbReference type="GO" id="GO:0050278">
    <property type="term" value="F:sedoheptulose-bisphosphatase activity"/>
    <property type="evidence" value="ECO:0007669"/>
    <property type="project" value="TreeGrafter"/>
</dbReference>
<organism evidence="2 3">
    <name type="scientific">Ramalina farinacea</name>
    <dbReference type="NCBI Taxonomy" id="258253"/>
    <lineage>
        <taxon>Eukaryota</taxon>
        <taxon>Fungi</taxon>
        <taxon>Dikarya</taxon>
        <taxon>Ascomycota</taxon>
        <taxon>Pezizomycotina</taxon>
        <taxon>Lecanoromycetes</taxon>
        <taxon>OSLEUM clade</taxon>
        <taxon>Lecanoromycetidae</taxon>
        <taxon>Lecanorales</taxon>
        <taxon>Lecanorineae</taxon>
        <taxon>Ramalinaceae</taxon>
        <taxon>Ramalina</taxon>
    </lineage>
</organism>
<dbReference type="PANTHER" id="PTHR48100:SF15">
    <property type="entry name" value="SEDOHEPTULOSE 1,7-BISPHOSPHATASE"/>
    <property type="match status" value="1"/>
</dbReference>
<dbReference type="InterPro" id="IPR029033">
    <property type="entry name" value="His_PPase_superfam"/>
</dbReference>
<dbReference type="SMART" id="SM00855">
    <property type="entry name" value="PGAM"/>
    <property type="match status" value="1"/>
</dbReference>
<evidence type="ECO:0000256" key="1">
    <source>
        <dbReference type="PIRSR" id="PIRSR613078-2"/>
    </source>
</evidence>
<evidence type="ECO:0000313" key="3">
    <source>
        <dbReference type="Proteomes" id="UP001161017"/>
    </source>
</evidence>
<dbReference type="EMBL" id="JAPUFD010000009">
    <property type="protein sequence ID" value="MDI1489274.1"/>
    <property type="molecule type" value="Genomic_DNA"/>
</dbReference>
<accession>A0AA43QPQ2</accession>
<sequence>MADKDASTPRVYLARHGETEWTINGRYTGTSELLLTPNGRKQVLSSGKLLLGAGKLIDPAKLAHVYISPRKRAQETFDLLFDGEEGIVSGDRKRKLAREGILNGKVTTTEALAEWDYGDYEGLVTKEIRELRAKRGLDKDGKWDIWRDGCEGGESAQQVTDRLDELIQRIHAIQGPCMHGEKAADVVLVAHGHLLRAFAKRWLKYPMEFPLSMMMEPGGIGILSYQHHNIEEPAFLLGIGFK</sequence>
<dbReference type="FunFam" id="3.40.50.1240:FF:000022">
    <property type="entry name" value="Phosphoglycerate mutase family protein"/>
    <property type="match status" value="1"/>
</dbReference>
<evidence type="ECO:0000313" key="2">
    <source>
        <dbReference type="EMBL" id="MDI1489274.1"/>
    </source>
</evidence>
<protein>
    <recommendedName>
        <fullName evidence="4">Phosphoglycerate mutase</fullName>
    </recommendedName>
</protein>
<gene>
    <name evidence="2" type="ORF">OHK93_008552</name>
</gene>
<dbReference type="InterPro" id="IPR050275">
    <property type="entry name" value="PGM_Phosphatase"/>
</dbReference>
<dbReference type="Gene3D" id="3.40.50.1240">
    <property type="entry name" value="Phosphoglycerate mutase-like"/>
    <property type="match status" value="1"/>
</dbReference>
<dbReference type="CDD" id="cd07067">
    <property type="entry name" value="HP_PGM_like"/>
    <property type="match status" value="1"/>
</dbReference>
<dbReference type="AlphaFoldDB" id="A0AA43QPQ2"/>
<proteinExistence type="predicted"/>
<feature type="binding site" evidence="1">
    <location>
        <begin position="28"/>
        <end position="29"/>
    </location>
    <ligand>
        <name>substrate</name>
    </ligand>
</feature>
<dbReference type="Proteomes" id="UP001161017">
    <property type="component" value="Unassembled WGS sequence"/>
</dbReference>
<dbReference type="SUPFAM" id="SSF53254">
    <property type="entry name" value="Phosphoglycerate mutase-like"/>
    <property type="match status" value="1"/>
</dbReference>
<feature type="binding site" evidence="1">
    <location>
        <position position="72"/>
    </location>
    <ligand>
        <name>substrate</name>
    </ligand>
</feature>
<comment type="caution">
    <text evidence="2">The sequence shown here is derived from an EMBL/GenBank/DDBJ whole genome shotgun (WGS) entry which is preliminary data.</text>
</comment>
<reference evidence="2" key="1">
    <citation type="journal article" date="2023" name="Genome Biol. Evol.">
        <title>First Whole Genome Sequence and Flow Cytometry Genome Size Data for the Lichen-Forming Fungus Ramalina farinacea (Ascomycota).</title>
        <authorList>
            <person name="Llewellyn T."/>
            <person name="Mian S."/>
            <person name="Hill R."/>
            <person name="Leitch I.J."/>
            <person name="Gaya E."/>
        </authorList>
    </citation>
    <scope>NUCLEOTIDE SEQUENCE</scope>
    <source>
        <strain evidence="2">LIQ254RAFAR</strain>
    </source>
</reference>
<evidence type="ECO:0008006" key="4">
    <source>
        <dbReference type="Google" id="ProtNLM"/>
    </source>
</evidence>
<dbReference type="GO" id="GO:0046390">
    <property type="term" value="P:ribose phosphate biosynthetic process"/>
    <property type="evidence" value="ECO:0007669"/>
    <property type="project" value="TreeGrafter"/>
</dbReference>
<name>A0AA43QPQ2_9LECA</name>
<keyword evidence="3" id="KW-1185">Reference proteome</keyword>
<dbReference type="InterPro" id="IPR013078">
    <property type="entry name" value="His_Pase_superF_clade-1"/>
</dbReference>
<dbReference type="PANTHER" id="PTHR48100">
    <property type="entry name" value="BROAD-SPECIFICITY PHOSPHATASE YOR283W-RELATED"/>
    <property type="match status" value="1"/>
</dbReference>
<dbReference type="Pfam" id="PF00300">
    <property type="entry name" value="His_Phos_1"/>
    <property type="match status" value="1"/>
</dbReference>